<dbReference type="PANTHER" id="PTHR43586">
    <property type="entry name" value="CYSTEINE DESULFURASE"/>
    <property type="match status" value="1"/>
</dbReference>
<sequence length="653" mass="68490">MSSAFSLPTGASPSLAPPIDPALIASMASALFGAFPGEQARAAGVQTPVNIAPAGSPLVSPAGFGPGVPGTPVPQGLVPGANLIPASPTPLASLAHRAPALALHAQAGNGLPDNVVTQLPAYEPRFGSGVLGVPEASGASASEASRSPLANASPFYFLSEGYGHPSAGGLPMTSPISDGFAQTDFAPEAARSAPAPSGGAAPVPAGVISSEPKYYFVDSVVLPNGYVTPAKAASGATTSVADKDRHPPFDVNAIRRDFPILQERVNGKQLVWFDNAATTQKPQSVIDRLAYFYAHENSNIHRAAHELAARATDAYESAREKVRAFINAPDVNEVIFVRGTTEAINLVAKSWGGQHIQEGDEIIVSNLEHHANIVPWQQLASAKGAKLRVIPVDDSGQVLLDEYAKLLNDRTKIVSVTQVSNALGTVVPVKQIVEMAHRAGAIALVDGAQSVSHMPIDVQDIGADFFVFSGHKVFGPTGIGALWGKRAVLEDMPPWQGGGNMIADVTFEKTVFQPIPNKFEAGTGNIADAVGLGAAIDYVTRIGMHNIDRYEHELLAYGMQQLATIPGVRLVGTAQDKASVMSFVLAGYSTDEVGKALNKEGIAVRTGHHCAQPILRRMGLETTVRPSLAFYNTFDEVDQLVAVVRRLAAARVH</sequence>
<name>A0ABN6D8N7_9BURK</name>
<dbReference type="InterPro" id="IPR015422">
    <property type="entry name" value="PyrdxlP-dep_Trfase_small"/>
</dbReference>
<keyword evidence="5" id="KW-0663">Pyridoxal phosphate</keyword>
<dbReference type="NCBIfam" id="NF041166">
    <property type="entry name" value="f2_encap_cargo1"/>
    <property type="match status" value="1"/>
</dbReference>
<dbReference type="RefSeq" id="WP_223904339.1">
    <property type="nucleotide sequence ID" value="NZ_AP024238.1"/>
</dbReference>
<proteinExistence type="inferred from homology"/>
<comment type="cofactor">
    <cofactor evidence="1">
        <name>pyridoxal 5'-phosphate</name>
        <dbReference type="ChEBI" id="CHEBI:597326"/>
    </cofactor>
</comment>
<evidence type="ECO:0000256" key="3">
    <source>
        <dbReference type="ARBA" id="ARBA00012239"/>
    </source>
</evidence>
<evidence type="ECO:0000256" key="1">
    <source>
        <dbReference type="ARBA" id="ARBA00001933"/>
    </source>
</evidence>
<dbReference type="InterPro" id="IPR015424">
    <property type="entry name" value="PyrdxlP-dep_Trfase"/>
</dbReference>
<evidence type="ECO:0000313" key="9">
    <source>
        <dbReference type="Proteomes" id="UP000824366"/>
    </source>
</evidence>
<dbReference type="InterPro" id="IPR010970">
    <property type="entry name" value="Cys_dSase_SufS"/>
</dbReference>
<keyword evidence="9" id="KW-1185">Reference proteome</keyword>
<evidence type="ECO:0000256" key="6">
    <source>
        <dbReference type="ARBA" id="ARBA00050776"/>
    </source>
</evidence>
<dbReference type="InterPro" id="IPR015421">
    <property type="entry name" value="PyrdxlP-dep_Trfase_major"/>
</dbReference>
<dbReference type="NCBIfam" id="TIGR01979">
    <property type="entry name" value="sufS"/>
    <property type="match status" value="1"/>
</dbReference>
<dbReference type="EC" id="2.8.1.7" evidence="3"/>
<evidence type="ECO:0000313" key="8">
    <source>
        <dbReference type="EMBL" id="BCO28377.1"/>
    </source>
</evidence>
<evidence type="ECO:0000259" key="7">
    <source>
        <dbReference type="Pfam" id="PF00266"/>
    </source>
</evidence>
<dbReference type="Gene3D" id="3.40.640.10">
    <property type="entry name" value="Type I PLP-dependent aspartate aminotransferase-like (Major domain)"/>
    <property type="match status" value="1"/>
</dbReference>
<keyword evidence="4" id="KW-0808">Transferase</keyword>
<comment type="catalytic activity">
    <reaction evidence="6">
        <text>(sulfur carrier)-H + L-cysteine = (sulfur carrier)-SH + L-alanine</text>
        <dbReference type="Rhea" id="RHEA:43892"/>
        <dbReference type="Rhea" id="RHEA-COMP:14737"/>
        <dbReference type="Rhea" id="RHEA-COMP:14739"/>
        <dbReference type="ChEBI" id="CHEBI:29917"/>
        <dbReference type="ChEBI" id="CHEBI:35235"/>
        <dbReference type="ChEBI" id="CHEBI:57972"/>
        <dbReference type="ChEBI" id="CHEBI:64428"/>
        <dbReference type="EC" id="2.8.1.7"/>
    </reaction>
</comment>
<evidence type="ECO:0000256" key="2">
    <source>
        <dbReference type="ARBA" id="ARBA00010447"/>
    </source>
</evidence>
<comment type="similarity">
    <text evidence="2">Belongs to the class-V pyridoxal-phosphate-dependent aminotransferase family. Csd subfamily.</text>
</comment>
<organism evidence="8 9">
    <name type="scientific">Rhodoferax lithotrophicus</name>
    <dbReference type="NCBI Taxonomy" id="2798804"/>
    <lineage>
        <taxon>Bacteria</taxon>
        <taxon>Pseudomonadati</taxon>
        <taxon>Pseudomonadota</taxon>
        <taxon>Betaproteobacteria</taxon>
        <taxon>Burkholderiales</taxon>
        <taxon>Comamonadaceae</taxon>
        <taxon>Rhodoferax</taxon>
    </lineage>
</organism>
<protein>
    <recommendedName>
        <fullName evidence="3">cysteine desulfurase</fullName>
        <ecNumber evidence="3">2.8.1.7</ecNumber>
    </recommendedName>
</protein>
<dbReference type="EMBL" id="AP024238">
    <property type="protein sequence ID" value="BCO28377.1"/>
    <property type="molecule type" value="Genomic_DNA"/>
</dbReference>
<dbReference type="Pfam" id="PF00266">
    <property type="entry name" value="Aminotran_5"/>
    <property type="match status" value="1"/>
</dbReference>
<dbReference type="CDD" id="cd06453">
    <property type="entry name" value="SufS_like"/>
    <property type="match status" value="1"/>
</dbReference>
<reference evidence="8 9" key="1">
    <citation type="journal article" date="2021" name="Microbiol. Spectr.">
        <title>A Single Bacterium Capable of Oxidation and Reduction of Iron at Circumneutral pH.</title>
        <authorList>
            <person name="Kato S."/>
            <person name="Ohkuma M."/>
        </authorList>
    </citation>
    <scope>NUCLEOTIDE SEQUENCE [LARGE SCALE GENOMIC DNA]</scope>
    <source>
        <strain evidence="8 9">MIZ03</strain>
    </source>
</reference>
<gene>
    <name evidence="8" type="ORF">MIZ03_3277</name>
</gene>
<dbReference type="Gene3D" id="3.90.1150.10">
    <property type="entry name" value="Aspartate Aminotransferase, domain 1"/>
    <property type="match status" value="1"/>
</dbReference>
<evidence type="ECO:0000256" key="4">
    <source>
        <dbReference type="ARBA" id="ARBA00022679"/>
    </source>
</evidence>
<feature type="domain" description="Aminotransferase class V" evidence="7">
    <location>
        <begin position="271"/>
        <end position="640"/>
    </location>
</feature>
<dbReference type="SUPFAM" id="SSF53383">
    <property type="entry name" value="PLP-dependent transferases"/>
    <property type="match status" value="1"/>
</dbReference>
<dbReference type="PANTHER" id="PTHR43586:SF8">
    <property type="entry name" value="CYSTEINE DESULFURASE 1, CHLOROPLASTIC"/>
    <property type="match status" value="1"/>
</dbReference>
<accession>A0ABN6D8N7</accession>
<dbReference type="Proteomes" id="UP000824366">
    <property type="component" value="Chromosome"/>
</dbReference>
<dbReference type="InterPro" id="IPR000192">
    <property type="entry name" value="Aminotrans_V_dom"/>
</dbReference>
<evidence type="ECO:0000256" key="5">
    <source>
        <dbReference type="ARBA" id="ARBA00022898"/>
    </source>
</evidence>